<feature type="transmembrane region" description="Helical" evidence="3">
    <location>
        <begin position="12"/>
        <end position="37"/>
    </location>
</feature>
<dbReference type="SUPFAM" id="SSF50974">
    <property type="entry name" value="Nitrous oxide reductase, N-terminal domain"/>
    <property type="match status" value="1"/>
</dbReference>
<dbReference type="InterPro" id="IPR050282">
    <property type="entry name" value="Cycloisomerase_2"/>
</dbReference>
<keyword evidence="3" id="KW-0472">Membrane</keyword>
<keyword evidence="3" id="KW-1133">Transmembrane helix</keyword>
<dbReference type="PANTHER" id="PTHR30344">
    <property type="entry name" value="6-PHOSPHOGLUCONOLACTONASE-RELATED"/>
    <property type="match status" value="1"/>
</dbReference>
<sequence length="418" mass="42509">MKLSRIGRVSKALVVSVAMGLGMTACGGGTIGFMWVLGTQYNQIAGFKIDDFTGNLTAMPHSPFTSGGADPVSIVVKPGGRFVYVVNKGGGSGPTSNLPCGSAGSISEFSVGGQGVLTFQQCFTSQGSTPVWAAVDTTGNFLYVLDQQAPSLDGAPPPANGDITVFSIDPNTGRLTLVLNQQIKDPQTGLQLTYFPVGETPTMMAVSGGCLLTLNTADQTVSPYAAGTAGQLTLTTTQKFNAQTGRATSIITGGSAVYITDAAPTASNPGGRILPFSVAATTCTLNPITGGPIGNVSPGANPVYSLVGGAGSAKNFLYVANQSTTDTTNPNSSISAFQVQTNSTLLAIDPGNNPYSVGAGPVCMVEDPSNQYIYTSNGDGTVTGKSISTQGFLQDLKRGSKFTATGQATCLAVSGNVD</sequence>
<dbReference type="Gene3D" id="2.130.10.10">
    <property type="entry name" value="YVTN repeat-like/Quinoprotein amine dehydrogenase"/>
    <property type="match status" value="1"/>
</dbReference>
<evidence type="ECO:0000256" key="1">
    <source>
        <dbReference type="ARBA" id="ARBA00005564"/>
    </source>
</evidence>
<dbReference type="AlphaFoldDB" id="A0AAU7Z8R6"/>
<evidence type="ECO:0000256" key="2">
    <source>
        <dbReference type="ARBA" id="ARBA00022526"/>
    </source>
</evidence>
<evidence type="ECO:0000256" key="3">
    <source>
        <dbReference type="SAM" id="Phobius"/>
    </source>
</evidence>
<keyword evidence="2" id="KW-0313">Glucose metabolism</keyword>
<name>A0AAU7Z8R6_9BACT</name>
<dbReference type="Pfam" id="PF10282">
    <property type="entry name" value="Lactonase"/>
    <property type="match status" value="1"/>
</dbReference>
<protein>
    <submittedName>
        <fullName evidence="4">Beta-propeller fold lactonase family protein</fullName>
    </submittedName>
</protein>
<organism evidence="4">
    <name type="scientific">Tunturiibacter empetritectus</name>
    <dbReference type="NCBI Taxonomy" id="3069691"/>
    <lineage>
        <taxon>Bacteria</taxon>
        <taxon>Pseudomonadati</taxon>
        <taxon>Acidobacteriota</taxon>
        <taxon>Terriglobia</taxon>
        <taxon>Terriglobales</taxon>
        <taxon>Acidobacteriaceae</taxon>
        <taxon>Tunturiibacter</taxon>
    </lineage>
</organism>
<keyword evidence="3" id="KW-0812">Transmembrane</keyword>
<proteinExistence type="inferred from homology"/>
<dbReference type="EMBL" id="CP132932">
    <property type="protein sequence ID" value="XCB25020.1"/>
    <property type="molecule type" value="Genomic_DNA"/>
</dbReference>
<reference evidence="4" key="1">
    <citation type="submission" date="2023-08" db="EMBL/GenBank/DDBJ databases">
        <authorList>
            <person name="Messyasz A."/>
            <person name="Mannisto M.K."/>
            <person name="Kerkhof L.J."/>
            <person name="Haggblom M."/>
        </authorList>
    </citation>
    <scope>NUCLEOTIDE SEQUENCE</scope>
    <source>
        <strain evidence="4">M8UP23</strain>
    </source>
</reference>
<gene>
    <name evidence="4" type="ORF">RBB75_11180</name>
</gene>
<dbReference type="InterPro" id="IPR019405">
    <property type="entry name" value="Lactonase_7-beta_prop"/>
</dbReference>
<accession>A0AAU7Z8R6</accession>
<dbReference type="KEGG" id="temp:RBB75_11180"/>
<comment type="similarity">
    <text evidence="1">Belongs to the cycloisomerase 2 family.</text>
</comment>
<dbReference type="InterPro" id="IPR011045">
    <property type="entry name" value="N2O_reductase_N"/>
</dbReference>
<dbReference type="PROSITE" id="PS51257">
    <property type="entry name" value="PROKAR_LIPOPROTEIN"/>
    <property type="match status" value="1"/>
</dbReference>
<dbReference type="PANTHER" id="PTHR30344:SF1">
    <property type="entry name" value="6-PHOSPHOGLUCONOLACTONASE"/>
    <property type="match status" value="1"/>
</dbReference>
<keyword evidence="2" id="KW-0119">Carbohydrate metabolism</keyword>
<evidence type="ECO:0000313" key="4">
    <source>
        <dbReference type="EMBL" id="XCB25020.1"/>
    </source>
</evidence>
<dbReference type="RefSeq" id="WP_353068142.1">
    <property type="nucleotide sequence ID" value="NZ_CP132932.1"/>
</dbReference>
<dbReference type="GO" id="GO:0006006">
    <property type="term" value="P:glucose metabolic process"/>
    <property type="evidence" value="ECO:0007669"/>
    <property type="project" value="UniProtKB-KW"/>
</dbReference>
<dbReference type="InterPro" id="IPR015943">
    <property type="entry name" value="WD40/YVTN_repeat-like_dom_sf"/>
</dbReference>
<dbReference type="GO" id="GO:0017057">
    <property type="term" value="F:6-phosphogluconolactonase activity"/>
    <property type="evidence" value="ECO:0007669"/>
    <property type="project" value="TreeGrafter"/>
</dbReference>
<reference evidence="4" key="2">
    <citation type="journal article" date="2024" name="Environ. Microbiol.">
        <title>Genome analysis and description of Tunturibacter gen. nov. expands the diversity of Terriglobia in tundra soils.</title>
        <authorList>
            <person name="Messyasz A."/>
            <person name="Mannisto M.K."/>
            <person name="Kerkhof L.J."/>
            <person name="Haggblom M.M."/>
        </authorList>
    </citation>
    <scope>NUCLEOTIDE SEQUENCE</scope>
    <source>
        <strain evidence="4">M8UP23</strain>
    </source>
</reference>